<gene>
    <name evidence="1" type="ORF">PORY_001273</name>
</gene>
<reference evidence="1 2" key="1">
    <citation type="journal article" date="2021" name="Commun. Biol.">
        <title>Genomic insights into the host specific adaptation of the Pneumocystis genus.</title>
        <authorList>
            <person name="Cisse O.H."/>
            <person name="Ma L."/>
            <person name="Dekker J.P."/>
            <person name="Khil P.P."/>
            <person name="Youn J.-H."/>
            <person name="Brenchley J.M."/>
            <person name="Blair R."/>
            <person name="Pahar B."/>
            <person name="Chabe M."/>
            <person name="Van Rompay K.K.A."/>
            <person name="Keesler R."/>
            <person name="Sukura A."/>
            <person name="Hirsch V."/>
            <person name="Kutty G."/>
            <person name="Liu Y."/>
            <person name="Peng L."/>
            <person name="Chen J."/>
            <person name="Song J."/>
            <person name="Weissenbacher-Lang C."/>
            <person name="Xu J."/>
            <person name="Upham N.S."/>
            <person name="Stajich J.E."/>
            <person name="Cuomo C.A."/>
            <person name="Cushion M.T."/>
            <person name="Kovacs J.A."/>
        </authorList>
    </citation>
    <scope>NUCLEOTIDE SEQUENCE [LARGE SCALE GENOMIC DNA]</scope>
    <source>
        <strain evidence="1 2">RABM</strain>
    </source>
</reference>
<dbReference type="EMBL" id="JABTEG010000004">
    <property type="protein sequence ID" value="KAG4305103.1"/>
    <property type="molecule type" value="Genomic_DNA"/>
</dbReference>
<keyword evidence="2" id="KW-1185">Reference proteome</keyword>
<proteinExistence type="predicted"/>
<sequence>MTEKVIEKGNFKADHIEKEIKKEGQEKFIPLVRTSDELLERYKDETPSLILHMYPTHFRFEQQDGVFLYNSPMKIILEYIRMETIPPDCVEIFRDSQTRQSSDENSHSDENKDKKIVNEHVIPSKSPPRSFSTVNVTEKVYRTVLKPSSETLWAEMCLFSESTEGKFNDDMAIEFESQILIATTPILYLQPATNPMVMSRIFSELYEPMLPIMKKRKKNPTNKMNEIKKAEEEQLMLIMDEKQGKSFQPSFSRLSFVEKIRHKRSRASHFNSSQIYQRQNYQNAHLNVPKSTSINISKNNPSIQKLQQRNSALLSSNNIPAMNPMLKTFQSANIYTKEQQDAIRAQKAMLQIRTMQLKQAGVPIHQINEIIQQQAAQMSINIQEMSTRAEGINMNHSIQHAYSLQRNKEHPITGAEKTFTERRI</sequence>
<dbReference type="Proteomes" id="UP000768646">
    <property type="component" value="Unassembled WGS sequence"/>
</dbReference>
<evidence type="ECO:0000313" key="2">
    <source>
        <dbReference type="Proteomes" id="UP000768646"/>
    </source>
</evidence>
<protein>
    <submittedName>
        <fullName evidence="1">Uncharacterized protein</fullName>
    </submittedName>
</protein>
<accession>A0ACB7CDR2</accession>
<comment type="caution">
    <text evidence="1">The sequence shown here is derived from an EMBL/GenBank/DDBJ whole genome shotgun (WGS) entry which is preliminary data.</text>
</comment>
<name>A0ACB7CDR2_9ASCO</name>
<evidence type="ECO:0000313" key="1">
    <source>
        <dbReference type="EMBL" id="KAG4305103.1"/>
    </source>
</evidence>
<organism evidence="1 2">
    <name type="scientific">Pneumocystis oryctolagi</name>
    <dbReference type="NCBI Taxonomy" id="42067"/>
    <lineage>
        <taxon>Eukaryota</taxon>
        <taxon>Fungi</taxon>
        <taxon>Dikarya</taxon>
        <taxon>Ascomycota</taxon>
        <taxon>Taphrinomycotina</taxon>
        <taxon>Pneumocystomycetes</taxon>
        <taxon>Pneumocystaceae</taxon>
        <taxon>Pneumocystis</taxon>
    </lineage>
</organism>